<dbReference type="Proteomes" id="UP000299102">
    <property type="component" value="Unassembled WGS sequence"/>
</dbReference>
<evidence type="ECO:0000313" key="3">
    <source>
        <dbReference type="Proteomes" id="UP000299102"/>
    </source>
</evidence>
<organism evidence="2 3">
    <name type="scientific">Eumeta variegata</name>
    <name type="common">Bagworm moth</name>
    <name type="synonym">Eumeta japonica</name>
    <dbReference type="NCBI Taxonomy" id="151549"/>
    <lineage>
        <taxon>Eukaryota</taxon>
        <taxon>Metazoa</taxon>
        <taxon>Ecdysozoa</taxon>
        <taxon>Arthropoda</taxon>
        <taxon>Hexapoda</taxon>
        <taxon>Insecta</taxon>
        <taxon>Pterygota</taxon>
        <taxon>Neoptera</taxon>
        <taxon>Endopterygota</taxon>
        <taxon>Lepidoptera</taxon>
        <taxon>Glossata</taxon>
        <taxon>Ditrysia</taxon>
        <taxon>Tineoidea</taxon>
        <taxon>Psychidae</taxon>
        <taxon>Oiketicinae</taxon>
        <taxon>Eumeta</taxon>
    </lineage>
</organism>
<sequence length="130" mass="14912">MSRDPPRPSLIRKKKETTIEFFHPFPLESARDGAVRRGRRPGPPRPGRNRAETGARHRGSRRPDRVRSLEPAFAHALCARQIALKVRKDRTEQLELQCKPCLMMWIKPKTGLCLHVRVFRLTLALAKAST</sequence>
<gene>
    <name evidence="2" type="ORF">EVAR_29948_1</name>
</gene>
<accession>A0A4C1VHI2</accession>
<feature type="region of interest" description="Disordered" evidence="1">
    <location>
        <begin position="27"/>
        <end position="66"/>
    </location>
</feature>
<feature type="compositionally biased region" description="Basic and acidic residues" evidence="1">
    <location>
        <begin position="49"/>
        <end position="66"/>
    </location>
</feature>
<dbReference type="AlphaFoldDB" id="A0A4C1VHI2"/>
<name>A0A4C1VHI2_EUMVA</name>
<comment type="caution">
    <text evidence="2">The sequence shown here is derived from an EMBL/GenBank/DDBJ whole genome shotgun (WGS) entry which is preliminary data.</text>
</comment>
<evidence type="ECO:0000313" key="2">
    <source>
        <dbReference type="EMBL" id="GBP37747.1"/>
    </source>
</evidence>
<protein>
    <submittedName>
        <fullName evidence="2">Uncharacterized protein</fullName>
    </submittedName>
</protein>
<proteinExistence type="predicted"/>
<keyword evidence="3" id="KW-1185">Reference proteome</keyword>
<reference evidence="2 3" key="1">
    <citation type="journal article" date="2019" name="Commun. Biol.">
        <title>The bagworm genome reveals a unique fibroin gene that provides high tensile strength.</title>
        <authorList>
            <person name="Kono N."/>
            <person name="Nakamura H."/>
            <person name="Ohtoshi R."/>
            <person name="Tomita M."/>
            <person name="Numata K."/>
            <person name="Arakawa K."/>
        </authorList>
    </citation>
    <scope>NUCLEOTIDE SEQUENCE [LARGE SCALE GENOMIC DNA]</scope>
</reference>
<evidence type="ECO:0000256" key="1">
    <source>
        <dbReference type="SAM" id="MobiDB-lite"/>
    </source>
</evidence>
<dbReference type="EMBL" id="BGZK01000338">
    <property type="protein sequence ID" value="GBP37747.1"/>
    <property type="molecule type" value="Genomic_DNA"/>
</dbReference>